<comment type="caution">
    <text evidence="2">The sequence shown here is derived from an EMBL/GenBank/DDBJ whole genome shotgun (WGS) entry which is preliminary data.</text>
</comment>
<dbReference type="PANTHER" id="PTHR43679:SF2">
    <property type="entry name" value="OCTANOYL-[GCVH]:PROTEIN N-OCTANOYLTRANSFERASE"/>
    <property type="match status" value="1"/>
</dbReference>
<dbReference type="InterPro" id="IPR004143">
    <property type="entry name" value="BPL_LPL_catalytic"/>
</dbReference>
<dbReference type="SUPFAM" id="SSF55681">
    <property type="entry name" value="Class II aaRS and biotin synthetases"/>
    <property type="match status" value="1"/>
</dbReference>
<dbReference type="InterPro" id="IPR050664">
    <property type="entry name" value="Octanoyltrans_LipM/LipL"/>
</dbReference>
<reference evidence="2 3" key="1">
    <citation type="submission" date="2018-01" db="EMBL/GenBank/DDBJ databases">
        <title>Co-occurrence of chitin degradation, pigmentation and bioactivity in marine Pseudoalteromonas.</title>
        <authorList>
            <person name="Paulsen S."/>
            <person name="Gram L."/>
            <person name="Machado H."/>
        </authorList>
    </citation>
    <scope>NUCLEOTIDE SEQUENCE [LARGE SCALE GENOMIC DNA]</scope>
    <source>
        <strain evidence="2 3">S3898</strain>
    </source>
</reference>
<feature type="domain" description="BPL/LPL catalytic" evidence="1">
    <location>
        <begin position="30"/>
        <end position="228"/>
    </location>
</feature>
<dbReference type="InterPro" id="IPR045864">
    <property type="entry name" value="aa-tRNA-synth_II/BPL/LPL"/>
</dbReference>
<evidence type="ECO:0000313" key="2">
    <source>
        <dbReference type="EMBL" id="RZQ51700.1"/>
    </source>
</evidence>
<evidence type="ECO:0000313" key="3">
    <source>
        <dbReference type="Proteomes" id="UP000291338"/>
    </source>
</evidence>
<dbReference type="EMBL" id="PPSX01000083">
    <property type="protein sequence ID" value="RZQ51700.1"/>
    <property type="molecule type" value="Genomic_DNA"/>
</dbReference>
<dbReference type="AlphaFoldDB" id="A0A4Q7IIP3"/>
<sequence>MKPRLLLYPKISVANVFAKETELLTQLQQGALNEALVLWQPDVPTLVLPSGNKWQSSSALENLLIEQGWQLFSRKTGGAPVPQVPGVINVSHMYVWDEKAPYSIPKAYQRFCEKLSAFFERYDINVDIHATPNSYCDGDYNLNIEGKKVVGTAQRVVLKQGGGKVILAQACILIDAEIEAIISPVNLCYAHHLQEERVSAQVHTCLEEHLSHVASVESYFQNLIKAFS</sequence>
<protein>
    <submittedName>
        <fullName evidence="2">Lipoate--protein ligase</fullName>
    </submittedName>
</protein>
<organism evidence="2 3">
    <name type="scientific">Pseudoalteromonas phenolica</name>
    <dbReference type="NCBI Taxonomy" id="161398"/>
    <lineage>
        <taxon>Bacteria</taxon>
        <taxon>Pseudomonadati</taxon>
        <taxon>Pseudomonadota</taxon>
        <taxon>Gammaproteobacteria</taxon>
        <taxon>Alteromonadales</taxon>
        <taxon>Pseudoalteromonadaceae</taxon>
        <taxon>Pseudoalteromonas</taxon>
    </lineage>
</organism>
<evidence type="ECO:0000259" key="1">
    <source>
        <dbReference type="PROSITE" id="PS51733"/>
    </source>
</evidence>
<accession>A0A4Q7IIP3</accession>
<name>A0A4Q7IIP3_9GAMM</name>
<dbReference type="Pfam" id="PF21948">
    <property type="entry name" value="LplA-B_cat"/>
    <property type="match status" value="1"/>
</dbReference>
<proteinExistence type="predicted"/>
<dbReference type="RefSeq" id="WP_130256857.1">
    <property type="nucleotide sequence ID" value="NZ_PPSX01000083.1"/>
</dbReference>
<dbReference type="Proteomes" id="UP000291338">
    <property type="component" value="Unassembled WGS sequence"/>
</dbReference>
<dbReference type="GO" id="GO:0016874">
    <property type="term" value="F:ligase activity"/>
    <property type="evidence" value="ECO:0007669"/>
    <property type="project" value="UniProtKB-KW"/>
</dbReference>
<dbReference type="PANTHER" id="PTHR43679">
    <property type="entry name" value="OCTANOYLTRANSFERASE LIPM-RELATED"/>
    <property type="match status" value="1"/>
</dbReference>
<dbReference type="Gene3D" id="3.30.930.10">
    <property type="entry name" value="Bira Bifunctional Protein, Domain 2"/>
    <property type="match status" value="1"/>
</dbReference>
<gene>
    <name evidence="2" type="ORF">C1E23_17855</name>
</gene>
<dbReference type="PROSITE" id="PS51733">
    <property type="entry name" value="BPL_LPL_CATALYTIC"/>
    <property type="match status" value="1"/>
</dbReference>
<keyword evidence="2" id="KW-0436">Ligase</keyword>